<feature type="compositionally biased region" description="Basic and acidic residues" evidence="1">
    <location>
        <begin position="51"/>
        <end position="62"/>
    </location>
</feature>
<organism evidence="2 3">
    <name type="scientific">Phlyctema vagabunda</name>
    <dbReference type="NCBI Taxonomy" id="108571"/>
    <lineage>
        <taxon>Eukaryota</taxon>
        <taxon>Fungi</taxon>
        <taxon>Dikarya</taxon>
        <taxon>Ascomycota</taxon>
        <taxon>Pezizomycotina</taxon>
        <taxon>Leotiomycetes</taxon>
        <taxon>Helotiales</taxon>
        <taxon>Dermateaceae</taxon>
        <taxon>Phlyctema</taxon>
    </lineage>
</organism>
<dbReference type="Proteomes" id="UP001629113">
    <property type="component" value="Unassembled WGS sequence"/>
</dbReference>
<feature type="compositionally biased region" description="Basic and acidic residues" evidence="1">
    <location>
        <begin position="17"/>
        <end position="27"/>
    </location>
</feature>
<feature type="compositionally biased region" description="Basic and acidic residues" evidence="1">
    <location>
        <begin position="175"/>
        <end position="196"/>
    </location>
</feature>
<evidence type="ECO:0000256" key="1">
    <source>
        <dbReference type="SAM" id="MobiDB-lite"/>
    </source>
</evidence>
<sequence>MMRDGLPPIRTGIDIRTLPKWDTDDRKPRPHTASFARAHPYSRDNYQYATGHDDAARERNQRVADPAWDSPHTIPLEEICVPRQQIAPAPPPQPAYAPPPAPALAPPPAPGPAPARAPAPAPAPAAPHPPAPVPEPVPDPVLPNPPSGPQNRSHIERILQQQLETQNEQLVKQNEQLDKQNEQLDKQNEQLDKQNKQLETQNELLVKQKEQLDALIKQTMATGDKSTLGVKKRPPPEYSDSEEQGGRGKKNKGGDTAPNTTG</sequence>
<reference evidence="2 3" key="1">
    <citation type="submission" date="2024-06" db="EMBL/GenBank/DDBJ databases">
        <title>Complete genome of Phlyctema vagabunda strain 19-DSS-EL-015.</title>
        <authorList>
            <person name="Fiorenzani C."/>
        </authorList>
    </citation>
    <scope>NUCLEOTIDE SEQUENCE [LARGE SCALE GENOMIC DNA]</scope>
    <source>
        <strain evidence="2 3">19-DSS-EL-015</strain>
    </source>
</reference>
<gene>
    <name evidence="2" type="ORF">PVAG01_07544</name>
</gene>
<accession>A0ABR4PCQ8</accession>
<feature type="compositionally biased region" description="Low complexity" evidence="1">
    <location>
        <begin position="159"/>
        <end position="170"/>
    </location>
</feature>
<feature type="compositionally biased region" description="Pro residues" evidence="1">
    <location>
        <begin position="88"/>
        <end position="148"/>
    </location>
</feature>
<protein>
    <submittedName>
        <fullName evidence="2">Uncharacterized protein</fullName>
    </submittedName>
</protein>
<feature type="region of interest" description="Disordered" evidence="1">
    <location>
        <begin position="17"/>
        <end position="196"/>
    </location>
</feature>
<evidence type="ECO:0000313" key="3">
    <source>
        <dbReference type="Proteomes" id="UP001629113"/>
    </source>
</evidence>
<evidence type="ECO:0000313" key="2">
    <source>
        <dbReference type="EMBL" id="KAL3421099.1"/>
    </source>
</evidence>
<comment type="caution">
    <text evidence="2">The sequence shown here is derived from an EMBL/GenBank/DDBJ whole genome shotgun (WGS) entry which is preliminary data.</text>
</comment>
<proteinExistence type="predicted"/>
<keyword evidence="3" id="KW-1185">Reference proteome</keyword>
<name>A0ABR4PCQ8_9HELO</name>
<feature type="region of interest" description="Disordered" evidence="1">
    <location>
        <begin position="219"/>
        <end position="262"/>
    </location>
</feature>
<dbReference type="EMBL" id="JBFCZG010000006">
    <property type="protein sequence ID" value="KAL3421099.1"/>
    <property type="molecule type" value="Genomic_DNA"/>
</dbReference>